<dbReference type="SUPFAM" id="SSF143503">
    <property type="entry name" value="PUG domain-like"/>
    <property type="match status" value="1"/>
</dbReference>
<gene>
    <name evidence="9" type="primary">ABSGL_01526.1 scaffold 1633</name>
</gene>
<dbReference type="PANTHER" id="PTHR43982:SF6">
    <property type="entry name" value="UBIQUITIN CARBOXYL-TERMINAL HYDROLASE 2-RELATED"/>
    <property type="match status" value="1"/>
</dbReference>
<feature type="compositionally biased region" description="Polar residues" evidence="7">
    <location>
        <begin position="606"/>
        <end position="617"/>
    </location>
</feature>
<dbReference type="AlphaFoldDB" id="A0A163IYV3"/>
<dbReference type="Pfam" id="PF13446">
    <property type="entry name" value="RPT"/>
    <property type="match status" value="2"/>
</dbReference>
<feature type="region of interest" description="Disordered" evidence="7">
    <location>
        <begin position="1"/>
        <end position="40"/>
    </location>
</feature>
<dbReference type="GO" id="GO:0016579">
    <property type="term" value="P:protein deubiquitination"/>
    <property type="evidence" value="ECO:0007669"/>
    <property type="project" value="InterPro"/>
</dbReference>
<dbReference type="EC" id="3.4.19.12" evidence="2"/>
<dbReference type="Proteomes" id="UP000078561">
    <property type="component" value="Unassembled WGS sequence"/>
</dbReference>
<dbReference type="EMBL" id="LT550691">
    <property type="protein sequence ID" value="SAL96153.1"/>
    <property type="molecule type" value="Genomic_DNA"/>
</dbReference>
<evidence type="ECO:0000256" key="6">
    <source>
        <dbReference type="ARBA" id="ARBA00022807"/>
    </source>
</evidence>
<organism evidence="9">
    <name type="scientific">Absidia glauca</name>
    <name type="common">Pin mould</name>
    <dbReference type="NCBI Taxonomy" id="4829"/>
    <lineage>
        <taxon>Eukaryota</taxon>
        <taxon>Fungi</taxon>
        <taxon>Fungi incertae sedis</taxon>
        <taxon>Mucoromycota</taxon>
        <taxon>Mucoromycotina</taxon>
        <taxon>Mucoromycetes</taxon>
        <taxon>Mucorales</taxon>
        <taxon>Cunninghamellaceae</taxon>
        <taxon>Absidia</taxon>
    </lineage>
</organism>
<evidence type="ECO:0000256" key="4">
    <source>
        <dbReference type="ARBA" id="ARBA00022786"/>
    </source>
</evidence>
<comment type="catalytic activity">
    <reaction evidence="1">
        <text>Thiol-dependent hydrolysis of ester, thioester, amide, peptide and isopeptide bonds formed by the C-terminal Gly of ubiquitin (a 76-residue protein attached to proteins as an intracellular targeting signal).</text>
        <dbReference type="EC" id="3.4.19.12"/>
    </reaction>
</comment>
<feature type="compositionally biased region" description="Low complexity" evidence="7">
    <location>
        <begin position="25"/>
        <end position="40"/>
    </location>
</feature>
<dbReference type="SUPFAM" id="SSF54001">
    <property type="entry name" value="Cysteine proteinases"/>
    <property type="match status" value="1"/>
</dbReference>
<dbReference type="GO" id="GO:0061136">
    <property type="term" value="P:regulation of proteasomal protein catabolic process"/>
    <property type="evidence" value="ECO:0007669"/>
    <property type="project" value="TreeGrafter"/>
</dbReference>
<dbReference type="PROSITE" id="PS50235">
    <property type="entry name" value="USP_3"/>
    <property type="match status" value="1"/>
</dbReference>
<dbReference type="InterPro" id="IPR044635">
    <property type="entry name" value="UBP14-like"/>
</dbReference>
<evidence type="ECO:0000256" key="5">
    <source>
        <dbReference type="ARBA" id="ARBA00022801"/>
    </source>
</evidence>
<dbReference type="PANTHER" id="PTHR43982">
    <property type="entry name" value="UBIQUITIN CARBOXYL-TERMINAL HYDROLASE"/>
    <property type="match status" value="1"/>
</dbReference>
<keyword evidence="4" id="KW-0833">Ubl conjugation pathway</keyword>
<dbReference type="PROSITE" id="PS00972">
    <property type="entry name" value="USP_1"/>
    <property type="match status" value="1"/>
</dbReference>
<dbReference type="InParanoid" id="A0A163IYV3"/>
<dbReference type="InterPro" id="IPR036339">
    <property type="entry name" value="PUB-like_dom_sf"/>
</dbReference>
<dbReference type="Pfam" id="PF00443">
    <property type="entry name" value="UCH"/>
    <property type="match status" value="1"/>
</dbReference>
<dbReference type="InterPro" id="IPR001394">
    <property type="entry name" value="Peptidase_C19_UCH"/>
</dbReference>
<feature type="region of interest" description="Disordered" evidence="7">
    <location>
        <begin position="567"/>
        <end position="655"/>
    </location>
</feature>
<protein>
    <recommendedName>
        <fullName evidence="2">ubiquitinyl hydrolase 1</fullName>
        <ecNumber evidence="2">3.4.19.12</ecNumber>
    </recommendedName>
</protein>
<proteinExistence type="predicted"/>
<evidence type="ECO:0000256" key="3">
    <source>
        <dbReference type="ARBA" id="ARBA00022670"/>
    </source>
</evidence>
<keyword evidence="5" id="KW-0378">Hydrolase</keyword>
<name>A0A163IYV3_ABSGL</name>
<dbReference type="InterPro" id="IPR028889">
    <property type="entry name" value="USP"/>
</dbReference>
<accession>A0A163IYV3</accession>
<dbReference type="GO" id="GO:0004843">
    <property type="term" value="F:cysteine-type deubiquitinase activity"/>
    <property type="evidence" value="ECO:0007669"/>
    <property type="project" value="UniProtKB-EC"/>
</dbReference>
<dbReference type="InterPro" id="IPR038765">
    <property type="entry name" value="Papain-like_cys_pep_sf"/>
</dbReference>
<evidence type="ECO:0000256" key="7">
    <source>
        <dbReference type="SAM" id="MobiDB-lite"/>
    </source>
</evidence>
<evidence type="ECO:0000256" key="1">
    <source>
        <dbReference type="ARBA" id="ARBA00000707"/>
    </source>
</evidence>
<feature type="domain" description="USP" evidence="8">
    <location>
        <begin position="466"/>
        <end position="853"/>
    </location>
</feature>
<keyword evidence="10" id="KW-1185">Reference proteome</keyword>
<dbReference type="OrthoDB" id="2420415at2759"/>
<keyword evidence="6" id="KW-0788">Thiol protease</keyword>
<evidence type="ECO:0000313" key="9">
    <source>
        <dbReference type="EMBL" id="SAL96153.1"/>
    </source>
</evidence>
<evidence type="ECO:0000256" key="2">
    <source>
        <dbReference type="ARBA" id="ARBA00012759"/>
    </source>
</evidence>
<dbReference type="InterPro" id="IPR018200">
    <property type="entry name" value="USP_CS"/>
</dbReference>
<dbReference type="Gene3D" id="3.90.70.10">
    <property type="entry name" value="Cysteine proteinases"/>
    <property type="match status" value="1"/>
</dbReference>
<dbReference type="InterPro" id="IPR025305">
    <property type="entry name" value="UCH_repeat_domain"/>
</dbReference>
<evidence type="ECO:0000259" key="8">
    <source>
        <dbReference type="PROSITE" id="PS50235"/>
    </source>
</evidence>
<dbReference type="Gene3D" id="1.20.58.2190">
    <property type="match status" value="1"/>
</dbReference>
<evidence type="ECO:0000313" key="10">
    <source>
        <dbReference type="Proteomes" id="UP000078561"/>
    </source>
</evidence>
<keyword evidence="3" id="KW-0645">Protease</keyword>
<dbReference type="GO" id="GO:0043161">
    <property type="term" value="P:proteasome-mediated ubiquitin-dependent protein catabolic process"/>
    <property type="evidence" value="ECO:0007669"/>
    <property type="project" value="InterPro"/>
</dbReference>
<sequence length="853" mass="95853">MVDVETLPSLPPRNTNPFRSEEAPNDTNNNNNNNNNVNDVNQTALTPAALYTRFQAPPADHVHDFRQCYAFVISGPPESDHLVDLANDDAPPTQWSSRFLCHICHTWLYITSSAYRHTCPAHPTHHYHPTAAAQAYQCCGCQDHVQLHYHDPIISANILLDLSSTRSLIRTYLDTTQQTALRPTVHSTLVTLQKYISDLLENKRRNINTQNPHFIERIGLDDITTQLLTLIGFSLQDGFFIAPGPVVDNDQLYMIREELTASLLEIASSTGQSMAGTAEADCPIADPVVLNDFLGCHDAMEHGNTTQSNKADDYCSILGITPTASDDLIVWAYRQKVLEHPGQLHAWLDALNDITAIKGGETLQMELAIERSKGFISTKDVDMAYQHFGAQKDIEDETLVAAHQYKTQDYPAQKTLHDEKLRIIGESRKSGYILQYLENGSIPAPGTIDQATYDFSQTRSRSNAPVGLTNIGNTCYLNSLLQYYYTLLPFRSTILNMDDYVENEDKVDWQRKKIGGIQVDQKEVKRAKKFVGLLQNLFLQLGQTTENEIAPELDLAKMALFNEKEDDVAEKGGSSHVDVKDASSMEESVSTLVDSKKGSDDECIINDSSTISTQHQAPSEAGVDSTLPLDDDKTTITEPPPPLQQQQQPSLPKRTTGVNMMLGRQQDVTECMDNVMYLVEAALKPQETENMEQTRDMIRDLFYGKARQILSYKDSETTKDIEKVMEEDFSHVIVDAADGKNLYDGLDEYFFADKVENFQGGQEATREVTVQTFPPVLQIQVQRVQFDRATAQVYKSNAFVQFDKAIYLDRYLDSNYKALAPRREKVAAWAKQLAQHRDNIKQLSVNVVKFCVV</sequence>
<dbReference type="STRING" id="4829.A0A163IYV3"/>
<dbReference type="GO" id="GO:0070628">
    <property type="term" value="F:proteasome binding"/>
    <property type="evidence" value="ECO:0007669"/>
    <property type="project" value="TreeGrafter"/>
</dbReference>
<reference evidence="9" key="1">
    <citation type="submission" date="2016-04" db="EMBL/GenBank/DDBJ databases">
        <authorList>
            <person name="Evans L.H."/>
            <person name="Alamgir A."/>
            <person name="Owens N."/>
            <person name="Weber N.D."/>
            <person name="Virtaneva K."/>
            <person name="Barbian K."/>
            <person name="Babar A."/>
            <person name="Rosenke K."/>
        </authorList>
    </citation>
    <scope>NUCLEOTIDE SEQUENCE [LARGE SCALE GENOMIC DNA]</scope>
    <source>
        <strain evidence="9">CBS 101.48</strain>
    </source>
</reference>